<dbReference type="Gene3D" id="1.10.238.10">
    <property type="entry name" value="EF-hand"/>
    <property type="match status" value="1"/>
</dbReference>
<evidence type="ECO:0000259" key="2">
    <source>
        <dbReference type="PROSITE" id="PS50222"/>
    </source>
</evidence>
<name>A0A1R2CSD3_9CILI</name>
<evidence type="ECO:0000256" key="1">
    <source>
        <dbReference type="ARBA" id="ARBA00022837"/>
    </source>
</evidence>
<dbReference type="Proteomes" id="UP000187209">
    <property type="component" value="Unassembled WGS sequence"/>
</dbReference>
<dbReference type="InterPro" id="IPR011992">
    <property type="entry name" value="EF-hand-dom_pair"/>
</dbReference>
<dbReference type="AlphaFoldDB" id="A0A1R2CSD3"/>
<comment type="caution">
    <text evidence="3">The sequence shown here is derived from an EMBL/GenBank/DDBJ whole genome shotgun (WGS) entry which is preliminary data.</text>
</comment>
<proteinExistence type="predicted"/>
<sequence length="616" mass="71837">MSFLTQTNDEFIKFQLRSLLIDPNKKNEVKKRLRKLGLYSIKKGFCTYRDFFVTELGNHTKTPRVFRQSSIVHIKKSEHKKNNKSDLPSLAYMKFPKSKGIVNTEFFRRGQTTVGSSVLYMLIIKINVLPSPEKANIRLLNRYENDLDLRFVPIYISSFLCVADNLGKLLIGQTMPYTQDIKKIISNIYTTVSTISGNTRKVFVRNKDFRLMTYLSSKPWITIIAEPLNKFFFKKYSLLNEQTFEDFIGNYIFTHNLINQKRLCYELYDKAGMQYITSKHVFTFFENPIFPFVKSDLFSMINYLSNDRYTEETNKLRRASTRIIHSEIFKAIASEPKKMTYKAFSKLHFEQKFPDMLLAVAYALFEDAGSSFLTKFYTLAKYKVTFHGECINVDRPINICKDYLKIVKSYYQIIKPEIKSYKPRSENFTIEMLKGAVVSFMLGCNAEYLCEYSQLGATSTSLKEGSLVILGKACPVIMERIFSHIVIPHTLKITLWEFLDYIEGYFIEEEKYSRCFDIYDANGDGSVSVMEMIGIMDSGDFSLTTSLEEEVAKLADLMENKRFITHYGGGFIDKTAYQNLVPQPAFPSFFRERLIYNYKNMNMLYQKRFEILMAEN</sequence>
<accession>A0A1R2CSD3</accession>
<reference evidence="3 4" key="1">
    <citation type="submission" date="2016-11" db="EMBL/GenBank/DDBJ databases">
        <title>The macronuclear genome of Stentor coeruleus: a giant cell with tiny introns.</title>
        <authorList>
            <person name="Slabodnick M."/>
            <person name="Ruby J.G."/>
            <person name="Reiff S.B."/>
            <person name="Swart E.C."/>
            <person name="Gosai S."/>
            <person name="Prabakaran S."/>
            <person name="Witkowska E."/>
            <person name="Larue G.E."/>
            <person name="Fisher S."/>
            <person name="Freeman R.M."/>
            <person name="Gunawardena J."/>
            <person name="Chu W."/>
            <person name="Stover N.A."/>
            <person name="Gregory B.D."/>
            <person name="Nowacki M."/>
            <person name="Derisi J."/>
            <person name="Roy S.W."/>
            <person name="Marshall W.F."/>
            <person name="Sood P."/>
        </authorList>
    </citation>
    <scope>NUCLEOTIDE SEQUENCE [LARGE SCALE GENOMIC DNA]</scope>
    <source>
        <strain evidence="3">WM001</strain>
    </source>
</reference>
<dbReference type="PROSITE" id="PS50222">
    <property type="entry name" value="EF_HAND_2"/>
    <property type="match status" value="1"/>
</dbReference>
<gene>
    <name evidence="3" type="ORF">SteCoe_5353</name>
</gene>
<dbReference type="OrthoDB" id="321140at2759"/>
<dbReference type="SUPFAM" id="SSF47473">
    <property type="entry name" value="EF-hand"/>
    <property type="match status" value="1"/>
</dbReference>
<keyword evidence="1" id="KW-0106">Calcium</keyword>
<dbReference type="GO" id="GO:0005509">
    <property type="term" value="F:calcium ion binding"/>
    <property type="evidence" value="ECO:0007669"/>
    <property type="project" value="InterPro"/>
</dbReference>
<dbReference type="PROSITE" id="PS00018">
    <property type="entry name" value="EF_HAND_1"/>
    <property type="match status" value="1"/>
</dbReference>
<keyword evidence="4" id="KW-1185">Reference proteome</keyword>
<organism evidence="3 4">
    <name type="scientific">Stentor coeruleus</name>
    <dbReference type="NCBI Taxonomy" id="5963"/>
    <lineage>
        <taxon>Eukaryota</taxon>
        <taxon>Sar</taxon>
        <taxon>Alveolata</taxon>
        <taxon>Ciliophora</taxon>
        <taxon>Postciliodesmatophora</taxon>
        <taxon>Heterotrichea</taxon>
        <taxon>Heterotrichida</taxon>
        <taxon>Stentoridae</taxon>
        <taxon>Stentor</taxon>
    </lineage>
</organism>
<dbReference type="InterPro" id="IPR002048">
    <property type="entry name" value="EF_hand_dom"/>
</dbReference>
<evidence type="ECO:0000313" key="4">
    <source>
        <dbReference type="Proteomes" id="UP000187209"/>
    </source>
</evidence>
<dbReference type="InterPro" id="IPR018247">
    <property type="entry name" value="EF_Hand_1_Ca_BS"/>
</dbReference>
<evidence type="ECO:0000313" key="3">
    <source>
        <dbReference type="EMBL" id="OMJ91929.1"/>
    </source>
</evidence>
<feature type="domain" description="EF-hand" evidence="2">
    <location>
        <begin position="507"/>
        <end position="542"/>
    </location>
</feature>
<protein>
    <recommendedName>
        <fullName evidence="2">EF-hand domain-containing protein</fullName>
    </recommendedName>
</protein>
<dbReference type="EMBL" id="MPUH01000071">
    <property type="protein sequence ID" value="OMJ91929.1"/>
    <property type="molecule type" value="Genomic_DNA"/>
</dbReference>